<dbReference type="PANTHER" id="PTHR39405">
    <property type="entry name" value="DSC E3 UBIQUITIN LIGASE COMPLEX SUBUNIT 4"/>
    <property type="match status" value="1"/>
</dbReference>
<accession>K0KQD3</accession>
<dbReference type="PANTHER" id="PTHR39405:SF1">
    <property type="entry name" value="DSC E3 UBIQUITIN LIGASE COMPLEX SUBUNIT 4"/>
    <property type="match status" value="1"/>
</dbReference>
<evidence type="ECO:0000259" key="1">
    <source>
        <dbReference type="Pfam" id="PF08508"/>
    </source>
</evidence>
<dbReference type="STRING" id="1206466.K0KQD3"/>
<dbReference type="Pfam" id="PF08508">
    <property type="entry name" value="DUF1746"/>
    <property type="match status" value="1"/>
</dbReference>
<dbReference type="InterPro" id="IPR038967">
    <property type="entry name" value="Dsc4-like"/>
</dbReference>
<dbReference type="AlphaFoldDB" id="K0KQD3"/>
<organism evidence="2 3">
    <name type="scientific">Wickerhamomyces ciferrii (strain ATCC 14091 / BCRC 22168 / CBS 111 / JCM 3599 / NBRC 0793 / NRRL Y-1031 F-60-10)</name>
    <name type="common">Yeast</name>
    <name type="synonym">Pichia ciferrii</name>
    <dbReference type="NCBI Taxonomy" id="1206466"/>
    <lineage>
        <taxon>Eukaryota</taxon>
        <taxon>Fungi</taxon>
        <taxon>Dikarya</taxon>
        <taxon>Ascomycota</taxon>
        <taxon>Saccharomycotina</taxon>
        <taxon>Saccharomycetes</taxon>
        <taxon>Phaffomycetales</taxon>
        <taxon>Wickerhamomycetaceae</taxon>
        <taxon>Wickerhamomyces</taxon>
    </lineage>
</organism>
<dbReference type="EMBL" id="CAIF01000085">
    <property type="protein sequence ID" value="CCH43604.1"/>
    <property type="molecule type" value="Genomic_DNA"/>
</dbReference>
<dbReference type="eggNOG" id="ENOG502S1IW">
    <property type="taxonomic scope" value="Eukaryota"/>
</dbReference>
<keyword evidence="3" id="KW-1185">Reference proteome</keyword>
<dbReference type="InterPro" id="IPR013715">
    <property type="entry name" value="DUF1746"/>
</dbReference>
<comment type="caution">
    <text evidence="2">The sequence shown here is derived from an EMBL/GenBank/DDBJ whole genome shotgun (WGS) entry which is preliminary data.</text>
</comment>
<evidence type="ECO:0000313" key="2">
    <source>
        <dbReference type="EMBL" id="CCH43604.1"/>
    </source>
</evidence>
<sequence>MVNAYTGYKYTFADDPILLEDTIDNLNEYLPQSLNEFNLQDLFRIRQQEKLHTEYEYYLDVNNRKEFYDAIIVIKFVFCARSEGRLKSKIIKRLKLKKDERPNYFNNLWKIYYAAQIVHDWISNDVPMTTGNEVLNKKTDEGSIFSDAFKSILFDSIDEINDDDFAGNIHELESFIEYSLNKMDVRTAADTSRTLLGTFSFLQAHNSGAHFGNSFSDRQDSEFKRKSAFYEFTVKPMLYFVNQLLLVHDEYGVRSRSIDMTKKTRPSIIWESLSSSGEPYPRILRNEEMFHLYKPDFLLTLIHSNHTNTPICGIDMECHELSKILESNKIDNFAKLSKIFREVVPFQIFNKFSSYIISDFNMSLYFEYPLGDGKWWSNDEDEVHISGAPVKFKLFDNSGTTPADRISLQLLLILKFYDTIRRVLPVDKWLKVSNGEDILHEGSYRLLDQGWNEKVFNPFIISQFRYGFKKKIAMDKLDRIPVEATKFPLGNIIEETGNAPKRLKVGKESFDGTSPFGDFTSGNDIKFDTTKLFPINTNLKVSNHEILNEYSNTRGTKLIIEGFDIFKSNTNISNKVFFKMFDLANLKYLHSYVKTAGMPYYEEDCKGFTDSEICILFSLEDCSKYDFKHFIESLKKSYIREITALKKIKEWNSKHGIKEQINSPKLLQHGWTYLELLTEGQVKYSYWGPFICTEYLDFIKDNEYKDHPKRTKNLNRQLEILSKAGIEHNNYIVSLQIKMNDFPGGFPGMYDDENTGMSNEQDQTSRTIRSTPEFEAVRKSLKSRKKILKKDIINSLDIICTIGEFYILVHQYNKAFTNYLQIILVFQTTPILQQLIPRNAGKRSTFHIIVISNFFALLLHLTRELPIPNEDGYLYGHHFLQTIGQQQLPSKYWFIPLDLLVFYMQVALFTSQYSTRKNKTIKSTHVENEHDGFQGETIALKIPIISALHMPFPSVEVLKTEEEEMNNSENATNNGNLLASQAIYGSIPINEEDDEESSRFVF</sequence>
<dbReference type="GO" id="GO:0005783">
    <property type="term" value="C:endoplasmic reticulum"/>
    <property type="evidence" value="ECO:0007669"/>
    <property type="project" value="TreeGrafter"/>
</dbReference>
<feature type="domain" description="DUF1746" evidence="1">
    <location>
        <begin position="804"/>
        <end position="906"/>
    </location>
</feature>
<dbReference type="HOGENOM" id="CLU_011974_0_0_1"/>
<dbReference type="InParanoid" id="K0KQD3"/>
<protein>
    <recommendedName>
        <fullName evidence="1">DUF1746 domain-containing protein</fullName>
    </recommendedName>
</protein>
<reference evidence="2 3" key="1">
    <citation type="journal article" date="2012" name="Eukaryot. Cell">
        <title>Draft genome sequence of Wickerhamomyces ciferrii NRRL Y-1031 F-60-10.</title>
        <authorList>
            <person name="Schneider J."/>
            <person name="Andrea H."/>
            <person name="Blom J."/>
            <person name="Jaenicke S."/>
            <person name="Ruckert C."/>
            <person name="Schorsch C."/>
            <person name="Szczepanowski R."/>
            <person name="Farwick M."/>
            <person name="Goesmann A."/>
            <person name="Puhler A."/>
            <person name="Schaffer S."/>
            <person name="Tauch A."/>
            <person name="Kohler T."/>
            <person name="Brinkrolf K."/>
        </authorList>
    </citation>
    <scope>NUCLEOTIDE SEQUENCE [LARGE SCALE GENOMIC DNA]</scope>
    <source>
        <strain evidence="3">ATCC 14091 / BCRC 22168 / CBS 111 / JCM 3599 / NBRC 0793 / NRRL Y-1031 F-60-10</strain>
    </source>
</reference>
<dbReference type="GO" id="GO:0044695">
    <property type="term" value="C:Dsc E3 ubiquitin ligase complex"/>
    <property type="evidence" value="ECO:0007669"/>
    <property type="project" value="InterPro"/>
</dbReference>
<dbReference type="Proteomes" id="UP000009328">
    <property type="component" value="Unassembled WGS sequence"/>
</dbReference>
<dbReference type="GO" id="GO:0032933">
    <property type="term" value="P:SREBP signaling pathway"/>
    <property type="evidence" value="ECO:0007669"/>
    <property type="project" value="InterPro"/>
</dbReference>
<gene>
    <name evidence="2" type="ORF">BN7_3157</name>
</gene>
<proteinExistence type="predicted"/>
<name>K0KQD3_WICCF</name>
<evidence type="ECO:0000313" key="3">
    <source>
        <dbReference type="Proteomes" id="UP000009328"/>
    </source>
</evidence>